<evidence type="ECO:0000256" key="1">
    <source>
        <dbReference type="SAM" id="MobiDB-lite"/>
    </source>
</evidence>
<feature type="region of interest" description="Disordered" evidence="1">
    <location>
        <begin position="1"/>
        <end position="84"/>
    </location>
</feature>
<dbReference type="AlphaFoldDB" id="A0A8S4SI72"/>
<gene>
    <name evidence="2" type="primary">jg10058</name>
    <name evidence="2" type="ORF">PAEG_LOCUS24918</name>
</gene>
<feature type="compositionally biased region" description="Polar residues" evidence="1">
    <location>
        <begin position="1"/>
        <end position="11"/>
    </location>
</feature>
<comment type="caution">
    <text evidence="2">The sequence shown here is derived from an EMBL/GenBank/DDBJ whole genome shotgun (WGS) entry which is preliminary data.</text>
</comment>
<sequence>MRPASSMSNAGNVGARRLKTDLRVAEPSGRSSSPAPSLRSQRAKQYRASLPVRTARLLQRSRTQTPSDAGISDGSTSPAPAPSSLLQDVVDIKTLLLQLKRVLQEVSKYSLMHEAHCRLFI</sequence>
<proteinExistence type="predicted"/>
<evidence type="ECO:0000313" key="3">
    <source>
        <dbReference type="Proteomes" id="UP000838756"/>
    </source>
</evidence>
<name>A0A8S4SI72_9NEOP</name>
<accession>A0A8S4SI72</accession>
<dbReference type="OrthoDB" id="10046062at2759"/>
<dbReference type="EMBL" id="CAKXAJ010026282">
    <property type="protein sequence ID" value="CAH2265475.1"/>
    <property type="molecule type" value="Genomic_DNA"/>
</dbReference>
<evidence type="ECO:0000313" key="2">
    <source>
        <dbReference type="EMBL" id="CAH2265475.1"/>
    </source>
</evidence>
<organism evidence="2 3">
    <name type="scientific">Pararge aegeria aegeria</name>
    <dbReference type="NCBI Taxonomy" id="348720"/>
    <lineage>
        <taxon>Eukaryota</taxon>
        <taxon>Metazoa</taxon>
        <taxon>Ecdysozoa</taxon>
        <taxon>Arthropoda</taxon>
        <taxon>Hexapoda</taxon>
        <taxon>Insecta</taxon>
        <taxon>Pterygota</taxon>
        <taxon>Neoptera</taxon>
        <taxon>Endopterygota</taxon>
        <taxon>Lepidoptera</taxon>
        <taxon>Glossata</taxon>
        <taxon>Ditrysia</taxon>
        <taxon>Papilionoidea</taxon>
        <taxon>Nymphalidae</taxon>
        <taxon>Satyrinae</taxon>
        <taxon>Satyrini</taxon>
        <taxon>Parargina</taxon>
        <taxon>Pararge</taxon>
    </lineage>
</organism>
<dbReference type="Proteomes" id="UP000838756">
    <property type="component" value="Unassembled WGS sequence"/>
</dbReference>
<keyword evidence="3" id="KW-1185">Reference proteome</keyword>
<feature type="compositionally biased region" description="Polar residues" evidence="1">
    <location>
        <begin position="29"/>
        <end position="40"/>
    </location>
</feature>
<reference evidence="2" key="1">
    <citation type="submission" date="2022-03" db="EMBL/GenBank/DDBJ databases">
        <authorList>
            <person name="Lindestad O."/>
        </authorList>
    </citation>
    <scope>NUCLEOTIDE SEQUENCE</scope>
</reference>
<protein>
    <submittedName>
        <fullName evidence="2">Jg10058 protein</fullName>
    </submittedName>
</protein>